<protein>
    <submittedName>
        <fullName evidence="2">COP9 signalosome complex subunit 3</fullName>
    </submittedName>
</protein>
<evidence type="ECO:0000313" key="1">
    <source>
        <dbReference type="Proteomes" id="UP000095286"/>
    </source>
</evidence>
<name>A0AC35U4F4_9BILA</name>
<accession>A0AC35U4F4</accession>
<reference evidence="2" key="1">
    <citation type="submission" date="2016-11" db="UniProtKB">
        <authorList>
            <consortium name="WormBaseParasite"/>
        </authorList>
    </citation>
    <scope>IDENTIFICATION</scope>
    <source>
        <strain evidence="2">KR3021</strain>
    </source>
</reference>
<organism evidence="1 2">
    <name type="scientific">Rhabditophanes sp. KR3021</name>
    <dbReference type="NCBI Taxonomy" id="114890"/>
    <lineage>
        <taxon>Eukaryota</taxon>
        <taxon>Metazoa</taxon>
        <taxon>Ecdysozoa</taxon>
        <taxon>Nematoda</taxon>
        <taxon>Chromadorea</taxon>
        <taxon>Rhabditida</taxon>
        <taxon>Tylenchina</taxon>
        <taxon>Panagrolaimomorpha</taxon>
        <taxon>Strongyloidoidea</taxon>
        <taxon>Alloionematidae</taxon>
        <taxon>Rhabditophanes</taxon>
    </lineage>
</organism>
<sequence length="513" mass="58992">MAIRKRGRLCLLRINELPITFYIALTVVEHTNCGSFLVLHTFKDMTPTLSEFKYLASIITNSRDVDVYAKKLCNQFDSHFHTLAKEEVTRLMEESMSTKNYVFAWYCLDNIFHAEREDREFGTFKELLSIIYRLIDVGETNMTWSISKPIMSVLTSIVDILIKNNKYQDSFNLCIKSIKWITGEDKTIITSLHGSLFLSALKIGKLEEVLPYVIYDDVKFLNESRGIVRMSGCKNHCLFHSEYLLQFYYYGGLIMTALGSYEDAFLFFEMCTIIPASEDAMSAIALEAFKKGILVGIIAFKKSVPLSSFLVPAFIRELKNDAAHYDTFCNILDGGLKINFQQYSLLKNVSENCGAKFNNDSNYGLVKRIMWMIMEESIIGYSKIYSTMKIQKLHKKSFVPENCDFEDQLKKLINSGKLNARIINREFIEFLPPKETNAADVYKAVGQMEMIKRRMNCLDILLKAGVRGNMEEHQRSFDMISNIHPKNPFKFDNFPYLSADMSAELIDVCAFGR</sequence>
<dbReference type="WBParaSite" id="RSKR_0000709200.1">
    <property type="protein sequence ID" value="RSKR_0000709200.1"/>
    <property type="gene ID" value="RSKR_0000709200"/>
</dbReference>
<evidence type="ECO:0000313" key="2">
    <source>
        <dbReference type="WBParaSite" id="RSKR_0000709200.1"/>
    </source>
</evidence>
<dbReference type="Proteomes" id="UP000095286">
    <property type="component" value="Unplaced"/>
</dbReference>
<proteinExistence type="predicted"/>